<dbReference type="InterPro" id="IPR053182">
    <property type="entry name" value="YobU-like_regulator"/>
</dbReference>
<dbReference type="EMBL" id="FNBD01000008">
    <property type="protein sequence ID" value="SDF19464.1"/>
    <property type="molecule type" value="Genomic_DNA"/>
</dbReference>
<name>A0A1G7J3U7_9FLAO</name>
<dbReference type="InterPro" id="IPR011256">
    <property type="entry name" value="Reg_factor_effector_dom_sf"/>
</dbReference>
<dbReference type="SUPFAM" id="SSF55136">
    <property type="entry name" value="Probable bacterial effector-binding domain"/>
    <property type="match status" value="1"/>
</dbReference>
<evidence type="ECO:0000259" key="1">
    <source>
        <dbReference type="SMART" id="SM00871"/>
    </source>
</evidence>
<dbReference type="RefSeq" id="WP_074538869.1">
    <property type="nucleotide sequence ID" value="NZ_FNBD01000008.1"/>
</dbReference>
<dbReference type="InterPro" id="IPR029442">
    <property type="entry name" value="GyrI-like"/>
</dbReference>
<dbReference type="PANTHER" id="PTHR36444">
    <property type="entry name" value="TRANSCRIPTIONAL REGULATOR PROTEIN YOBU-RELATED"/>
    <property type="match status" value="1"/>
</dbReference>
<keyword evidence="3" id="KW-1185">Reference proteome</keyword>
<dbReference type="Gene3D" id="3.20.80.10">
    <property type="entry name" value="Regulatory factor, effector binding domain"/>
    <property type="match status" value="1"/>
</dbReference>
<dbReference type="AlphaFoldDB" id="A0A1G7J3U7"/>
<dbReference type="PANTHER" id="PTHR36444:SF2">
    <property type="entry name" value="TRANSCRIPTIONAL REGULATOR PROTEIN YOBU-RELATED"/>
    <property type="match status" value="1"/>
</dbReference>
<organism evidence="2 3">
    <name type="scientific">Cellulophaga baltica</name>
    <dbReference type="NCBI Taxonomy" id="76594"/>
    <lineage>
        <taxon>Bacteria</taxon>
        <taxon>Pseudomonadati</taxon>
        <taxon>Bacteroidota</taxon>
        <taxon>Flavobacteriia</taxon>
        <taxon>Flavobacteriales</taxon>
        <taxon>Flavobacteriaceae</taxon>
        <taxon>Cellulophaga</taxon>
    </lineage>
</organism>
<dbReference type="SMART" id="SM00871">
    <property type="entry name" value="AraC_E_bind"/>
    <property type="match status" value="1"/>
</dbReference>
<accession>A0A1G7J3U7</accession>
<dbReference type="Proteomes" id="UP000182114">
    <property type="component" value="Unassembled WGS sequence"/>
</dbReference>
<protein>
    <submittedName>
        <fullName evidence="2">AraC family transcriptional regulator</fullName>
    </submittedName>
</protein>
<feature type="domain" description="AraC effector-binding" evidence="1">
    <location>
        <begin position="1"/>
        <end position="158"/>
    </location>
</feature>
<dbReference type="InterPro" id="IPR010499">
    <property type="entry name" value="AraC_E-bd"/>
</dbReference>
<dbReference type="Pfam" id="PF06445">
    <property type="entry name" value="GyrI-like"/>
    <property type="match status" value="1"/>
</dbReference>
<proteinExistence type="predicted"/>
<evidence type="ECO:0000313" key="2">
    <source>
        <dbReference type="EMBL" id="SDF19464.1"/>
    </source>
</evidence>
<reference evidence="3" key="1">
    <citation type="submission" date="2016-10" db="EMBL/GenBank/DDBJ databases">
        <authorList>
            <person name="Varghese N."/>
            <person name="Submissions S."/>
        </authorList>
    </citation>
    <scope>NUCLEOTIDE SEQUENCE [LARGE SCALE GENOMIC DNA]</scope>
    <source>
        <strain evidence="3">DSM 24729</strain>
    </source>
</reference>
<dbReference type="eggNOG" id="COG3708">
    <property type="taxonomic scope" value="Bacteria"/>
</dbReference>
<sequence length="161" mass="18816">MNYRIEKLPEIKLAGKQLTMSFAHDRTPELWKSFMPFKKLISNSAAPDLYSMQRYTNTFSYQDFDPNTPFTKWAAIAVTSFDNIPDIFETYTLQGGLYAVFKHVGSAMEFRKTFDAIFLAWLPTSDYLIDDREHFELLGEKYSNTALDSEEEIWIPIRLKN</sequence>
<evidence type="ECO:0000313" key="3">
    <source>
        <dbReference type="Proteomes" id="UP000182114"/>
    </source>
</evidence>
<gene>
    <name evidence="2" type="ORF">SAMN04487992_108188</name>
</gene>